<dbReference type="InterPro" id="IPR016032">
    <property type="entry name" value="Sig_transdc_resp-reg_C-effctor"/>
</dbReference>
<dbReference type="CDD" id="cd17535">
    <property type="entry name" value="REC_NarL-like"/>
    <property type="match status" value="1"/>
</dbReference>
<dbReference type="PRINTS" id="PR00038">
    <property type="entry name" value="HTHLUXR"/>
</dbReference>
<evidence type="ECO:0000259" key="6">
    <source>
        <dbReference type="PROSITE" id="PS50043"/>
    </source>
</evidence>
<evidence type="ECO:0000256" key="2">
    <source>
        <dbReference type="ARBA" id="ARBA00023015"/>
    </source>
</evidence>
<protein>
    <submittedName>
        <fullName evidence="8">DNA-binding NarL/FixJ family response regulator</fullName>
    </submittedName>
</protein>
<comment type="caution">
    <text evidence="8">The sequence shown here is derived from an EMBL/GenBank/DDBJ whole genome shotgun (WGS) entry which is preliminary data.</text>
</comment>
<dbReference type="GO" id="GO:0003677">
    <property type="term" value="F:DNA binding"/>
    <property type="evidence" value="ECO:0007669"/>
    <property type="project" value="UniProtKB-KW"/>
</dbReference>
<sequence length="220" mass="22783">MITVLVADDHPIVRRGVCDVLSSAVGITVVGEASSGAGCAALAASLHPDVVVVDLTMPLDDRVPSTSTSSTGIDAISNMISADRSSPPAIVVLSVHGELDIVRAALSAGAIGYVLKESVTSDLCAAVLAAAAGNIYLSSEVSAVLLPAASPRTDPVERLSPRERSVVNLIVDGLSTKQIATRLQTSPKTVEKQRREAMRKLDVPNVASLVRAMLTHGTDR</sequence>
<dbReference type="SMART" id="SM00421">
    <property type="entry name" value="HTH_LUXR"/>
    <property type="match status" value="1"/>
</dbReference>
<proteinExistence type="predicted"/>
<reference evidence="8 9" key="1">
    <citation type="submission" date="2021-01" db="EMBL/GenBank/DDBJ databases">
        <title>Sequencing the genomes of 1000 actinobacteria strains.</title>
        <authorList>
            <person name="Klenk H.-P."/>
        </authorList>
    </citation>
    <scope>NUCLEOTIDE SEQUENCE [LARGE SCALE GENOMIC DNA]</scope>
    <source>
        <strain evidence="8 9">DSM 13057</strain>
    </source>
</reference>
<evidence type="ECO:0000256" key="4">
    <source>
        <dbReference type="ARBA" id="ARBA00023163"/>
    </source>
</evidence>
<keyword evidence="1 5" id="KW-0597">Phosphoprotein</keyword>
<dbReference type="PANTHER" id="PTHR43214">
    <property type="entry name" value="TWO-COMPONENT RESPONSE REGULATOR"/>
    <property type="match status" value="1"/>
</dbReference>
<keyword evidence="9" id="KW-1185">Reference proteome</keyword>
<dbReference type="SUPFAM" id="SSF52172">
    <property type="entry name" value="CheY-like"/>
    <property type="match status" value="1"/>
</dbReference>
<dbReference type="RefSeq" id="WP_205111268.1">
    <property type="nucleotide sequence ID" value="NZ_BAAAHT010000001.1"/>
</dbReference>
<keyword evidence="4" id="KW-0804">Transcription</keyword>
<dbReference type="SMART" id="SM00448">
    <property type="entry name" value="REC"/>
    <property type="match status" value="1"/>
</dbReference>
<dbReference type="PANTHER" id="PTHR43214:SF41">
    <property type="entry name" value="NITRATE_NITRITE RESPONSE REGULATOR PROTEIN NARP"/>
    <property type="match status" value="1"/>
</dbReference>
<evidence type="ECO:0000313" key="9">
    <source>
        <dbReference type="Proteomes" id="UP000776164"/>
    </source>
</evidence>
<dbReference type="Pfam" id="PF00072">
    <property type="entry name" value="Response_reg"/>
    <property type="match status" value="1"/>
</dbReference>
<dbReference type="Proteomes" id="UP000776164">
    <property type="component" value="Unassembled WGS sequence"/>
</dbReference>
<organism evidence="8 9">
    <name type="scientific">Subtercola frigoramans</name>
    <dbReference type="NCBI Taxonomy" id="120298"/>
    <lineage>
        <taxon>Bacteria</taxon>
        <taxon>Bacillati</taxon>
        <taxon>Actinomycetota</taxon>
        <taxon>Actinomycetes</taxon>
        <taxon>Micrococcales</taxon>
        <taxon>Microbacteriaceae</taxon>
        <taxon>Subtercola</taxon>
    </lineage>
</organism>
<dbReference type="Pfam" id="PF00196">
    <property type="entry name" value="GerE"/>
    <property type="match status" value="1"/>
</dbReference>
<dbReference type="InterPro" id="IPR000792">
    <property type="entry name" value="Tscrpt_reg_LuxR_C"/>
</dbReference>
<evidence type="ECO:0000256" key="3">
    <source>
        <dbReference type="ARBA" id="ARBA00023125"/>
    </source>
</evidence>
<dbReference type="InterPro" id="IPR011006">
    <property type="entry name" value="CheY-like_superfamily"/>
</dbReference>
<evidence type="ECO:0000256" key="5">
    <source>
        <dbReference type="PROSITE-ProRule" id="PRU00169"/>
    </source>
</evidence>
<accession>A0ABS2L988</accession>
<dbReference type="EMBL" id="JAFBBU010000001">
    <property type="protein sequence ID" value="MBM7473655.1"/>
    <property type="molecule type" value="Genomic_DNA"/>
</dbReference>
<dbReference type="PROSITE" id="PS50043">
    <property type="entry name" value="HTH_LUXR_2"/>
    <property type="match status" value="1"/>
</dbReference>
<dbReference type="InterPro" id="IPR039420">
    <property type="entry name" value="WalR-like"/>
</dbReference>
<feature type="domain" description="Response regulatory" evidence="7">
    <location>
        <begin position="3"/>
        <end position="131"/>
    </location>
</feature>
<evidence type="ECO:0000259" key="7">
    <source>
        <dbReference type="PROSITE" id="PS50110"/>
    </source>
</evidence>
<name>A0ABS2L988_9MICO</name>
<feature type="modified residue" description="4-aspartylphosphate" evidence="5">
    <location>
        <position position="54"/>
    </location>
</feature>
<keyword evidence="2" id="KW-0805">Transcription regulation</keyword>
<dbReference type="InterPro" id="IPR058245">
    <property type="entry name" value="NreC/VraR/RcsB-like_REC"/>
</dbReference>
<dbReference type="Gene3D" id="3.40.50.2300">
    <property type="match status" value="1"/>
</dbReference>
<gene>
    <name evidence="8" type="ORF">JOE66_003289</name>
</gene>
<dbReference type="SUPFAM" id="SSF46894">
    <property type="entry name" value="C-terminal effector domain of the bipartite response regulators"/>
    <property type="match status" value="1"/>
</dbReference>
<keyword evidence="3 8" id="KW-0238">DNA-binding</keyword>
<evidence type="ECO:0000313" key="8">
    <source>
        <dbReference type="EMBL" id="MBM7473655.1"/>
    </source>
</evidence>
<dbReference type="InterPro" id="IPR001789">
    <property type="entry name" value="Sig_transdc_resp-reg_receiver"/>
</dbReference>
<dbReference type="PROSITE" id="PS50110">
    <property type="entry name" value="RESPONSE_REGULATORY"/>
    <property type="match status" value="1"/>
</dbReference>
<evidence type="ECO:0000256" key="1">
    <source>
        <dbReference type="ARBA" id="ARBA00022553"/>
    </source>
</evidence>
<dbReference type="CDD" id="cd06170">
    <property type="entry name" value="LuxR_C_like"/>
    <property type="match status" value="1"/>
</dbReference>
<feature type="domain" description="HTH luxR-type" evidence="6">
    <location>
        <begin position="152"/>
        <end position="217"/>
    </location>
</feature>